<dbReference type="AlphaFoldDB" id="A0A820H1R1"/>
<proteinExistence type="predicted"/>
<comment type="caution">
    <text evidence="2">The sequence shown here is derived from an EMBL/GenBank/DDBJ whole genome shotgun (WGS) entry which is preliminary data.</text>
</comment>
<accession>A0A820H1R1</accession>
<dbReference type="EMBL" id="CAJOBG010022782">
    <property type="protein sequence ID" value="CAF4331044.1"/>
    <property type="molecule type" value="Genomic_DNA"/>
</dbReference>
<organism evidence="2 4">
    <name type="scientific">Rotaria magnacalcarata</name>
    <dbReference type="NCBI Taxonomy" id="392030"/>
    <lineage>
        <taxon>Eukaryota</taxon>
        <taxon>Metazoa</taxon>
        <taxon>Spiralia</taxon>
        <taxon>Gnathifera</taxon>
        <taxon>Rotifera</taxon>
        <taxon>Eurotatoria</taxon>
        <taxon>Bdelloidea</taxon>
        <taxon>Philodinida</taxon>
        <taxon>Philodinidae</taxon>
        <taxon>Rotaria</taxon>
    </lineage>
</organism>
<evidence type="ECO:0000313" key="4">
    <source>
        <dbReference type="Proteomes" id="UP000663842"/>
    </source>
</evidence>
<keyword evidence="5" id="KW-1185">Reference proteome</keyword>
<name>A0A820H1R1_9BILA</name>
<sequence length="557" mass="62996">MLARRFSGGAISPMLERFIILYAETKPMYSFQRSKPDQYTMASLSQYVMVLGQIYDANFYFDDDAEYLYASYGDALTYAMKQNERNAPWLSTRLGKSRDHSLRLCALIQSLEMAAVVCHQVFMVYSTFNDGVANKQFFIAIVKKTNELFFPSANSQRRLSIGIEIVQSSIYFTNKLIDQYRQMFEPNKREINRMESLLSNVITPIDKKQTSIKRKQPDRNHDDEYLEDEVDDTSIQSCSKKLTNKQVRANQMSAKAVSMFNPTSDDDIKIIKLILLANAAVLTKSVWSRHPTLKNYIPLLIPALDHLIDLELLIVFDRGAIVTSNEHRFIPVYVKKMISPSCAKENVALTKALTYFKVEHSDYVATWANINVSQTITLTEDIYDLLTSAPYSTFLGDTINQWAPKSRQKSSSMISASQPNDHTEATESAILPSKTTTTKTVNFGINTISKKVTGPSNNIFINANRNDCIENTETLNNINFTCRNTAVNQQHLVKTTASTSTIPDESDVDQENCQIKQINAKHASMMNACLPPLPSGNLPTAINLMLTRQPPQKKRDK</sequence>
<evidence type="ECO:0000313" key="3">
    <source>
        <dbReference type="EMBL" id="CAF4331044.1"/>
    </source>
</evidence>
<dbReference type="Proteomes" id="UP000663887">
    <property type="component" value="Unassembled WGS sequence"/>
</dbReference>
<evidence type="ECO:0000313" key="2">
    <source>
        <dbReference type="EMBL" id="CAF4286377.1"/>
    </source>
</evidence>
<protein>
    <submittedName>
        <fullName evidence="2">Uncharacterized protein</fullName>
    </submittedName>
</protein>
<evidence type="ECO:0000313" key="1">
    <source>
        <dbReference type="EMBL" id="CAF2121722.1"/>
    </source>
</evidence>
<dbReference type="EMBL" id="CAJNRG010010372">
    <property type="protein sequence ID" value="CAF2121722.1"/>
    <property type="molecule type" value="Genomic_DNA"/>
</dbReference>
<dbReference type="Proteomes" id="UP000663842">
    <property type="component" value="Unassembled WGS sequence"/>
</dbReference>
<gene>
    <name evidence="3" type="ORF">OVN521_LOCUS32312</name>
    <name evidence="2" type="ORF">UXM345_LOCUS32627</name>
    <name evidence="1" type="ORF">XDN619_LOCUS22844</name>
</gene>
<evidence type="ECO:0000313" key="5">
    <source>
        <dbReference type="Proteomes" id="UP000663866"/>
    </source>
</evidence>
<dbReference type="Proteomes" id="UP000663866">
    <property type="component" value="Unassembled WGS sequence"/>
</dbReference>
<dbReference type="EMBL" id="CAJOBF010010108">
    <property type="protein sequence ID" value="CAF4286377.1"/>
    <property type="molecule type" value="Genomic_DNA"/>
</dbReference>
<reference evidence="2" key="1">
    <citation type="submission" date="2021-02" db="EMBL/GenBank/DDBJ databases">
        <authorList>
            <person name="Nowell W R."/>
        </authorList>
    </citation>
    <scope>NUCLEOTIDE SEQUENCE</scope>
</reference>